<feature type="transmembrane region" description="Helical" evidence="8">
    <location>
        <begin position="184"/>
        <end position="206"/>
    </location>
</feature>
<evidence type="ECO:0000256" key="3">
    <source>
        <dbReference type="ARBA" id="ARBA00022448"/>
    </source>
</evidence>
<evidence type="ECO:0000256" key="6">
    <source>
        <dbReference type="ARBA" id="ARBA00022989"/>
    </source>
</evidence>
<protein>
    <submittedName>
        <fullName evidence="9">Spore germination protein (Amino acid permease)</fullName>
    </submittedName>
</protein>
<dbReference type="PANTHER" id="PTHR34975:SF2">
    <property type="entry name" value="SPORE GERMINATION PROTEIN A2"/>
    <property type="match status" value="1"/>
</dbReference>
<feature type="transmembrane region" description="Helical" evidence="8">
    <location>
        <begin position="335"/>
        <end position="354"/>
    </location>
</feature>
<feature type="transmembrane region" description="Helical" evidence="8">
    <location>
        <begin position="308"/>
        <end position="323"/>
    </location>
</feature>
<comment type="similarity">
    <text evidence="2">Belongs to the amino acid-polyamine-organocation (APC) superfamily. Spore germination protein (SGP) (TC 2.A.3.9) family.</text>
</comment>
<reference evidence="9 10" key="1">
    <citation type="submission" date="2021-01" db="EMBL/GenBank/DDBJ databases">
        <title>Genomic Encyclopedia of Type Strains, Phase IV (KMG-IV): sequencing the most valuable type-strain genomes for metagenomic binning, comparative biology and taxonomic classification.</title>
        <authorList>
            <person name="Goeker M."/>
        </authorList>
    </citation>
    <scope>NUCLEOTIDE SEQUENCE [LARGE SCALE GENOMIC DNA]</scope>
    <source>
        <strain evidence="9 10">DSM 105453</strain>
    </source>
</reference>
<keyword evidence="3" id="KW-0813">Transport</keyword>
<evidence type="ECO:0000256" key="2">
    <source>
        <dbReference type="ARBA" id="ARBA00007998"/>
    </source>
</evidence>
<evidence type="ECO:0000256" key="1">
    <source>
        <dbReference type="ARBA" id="ARBA00004141"/>
    </source>
</evidence>
<keyword evidence="10" id="KW-1185">Reference proteome</keyword>
<feature type="transmembrane region" description="Helical" evidence="8">
    <location>
        <begin position="218"/>
        <end position="241"/>
    </location>
</feature>
<dbReference type="InterPro" id="IPR004761">
    <property type="entry name" value="Spore_GerAB"/>
</dbReference>
<dbReference type="EMBL" id="JAFBFH010000047">
    <property type="protein sequence ID" value="MBM7717419.1"/>
    <property type="molecule type" value="Genomic_DNA"/>
</dbReference>
<feature type="transmembrane region" description="Helical" evidence="8">
    <location>
        <begin position="14"/>
        <end position="35"/>
    </location>
</feature>
<keyword evidence="4" id="KW-0309">Germination</keyword>
<evidence type="ECO:0000256" key="5">
    <source>
        <dbReference type="ARBA" id="ARBA00022692"/>
    </source>
</evidence>
<keyword evidence="5 8" id="KW-0812">Transmembrane</keyword>
<evidence type="ECO:0000256" key="4">
    <source>
        <dbReference type="ARBA" id="ARBA00022544"/>
    </source>
</evidence>
<dbReference type="PANTHER" id="PTHR34975">
    <property type="entry name" value="SPORE GERMINATION PROTEIN A2"/>
    <property type="match status" value="1"/>
</dbReference>
<comment type="caution">
    <text evidence="9">The sequence shown here is derived from an EMBL/GenBank/DDBJ whole genome shotgun (WGS) entry which is preliminary data.</text>
</comment>
<feature type="transmembrane region" description="Helical" evidence="8">
    <location>
        <begin position="146"/>
        <end position="164"/>
    </location>
</feature>
<proteinExistence type="inferred from homology"/>
<feature type="transmembrane region" description="Helical" evidence="8">
    <location>
        <begin position="113"/>
        <end position="134"/>
    </location>
</feature>
<evidence type="ECO:0000256" key="8">
    <source>
        <dbReference type="SAM" id="Phobius"/>
    </source>
</evidence>
<comment type="subcellular location">
    <subcellularLocation>
        <location evidence="1">Membrane</location>
        <topology evidence="1">Multi-pass membrane protein</topology>
    </subcellularLocation>
</comment>
<accession>A0ABS2RCW3</accession>
<keyword evidence="7 8" id="KW-0472">Membrane</keyword>
<evidence type="ECO:0000313" key="10">
    <source>
        <dbReference type="Proteomes" id="UP000823485"/>
    </source>
</evidence>
<keyword evidence="6 8" id="KW-1133">Transmembrane helix</keyword>
<sequence length="363" mass="40576">MIKATDGKLGTRELFSIIFLMLAIKVTDTTPSIFLNTGINAGWMLPIFSFLFFLIPFLLLLGLFRKHQVGLIEMANKLTGKFFGGVITFIFISLSMATTVINTRSYADIVITMYYPHTSVFMILLVAMATCLLVAIRGLETIGSTAWLITPAILVSAVLLIIFVTKDLEPGFIFPIAGPGMWDLIKGGISYSSFLGGDIIILFLLAPFVRTYKSFQKASIWSFSVSSAKMVIFMAAFIMMFDYPSVESIAYPYHHLTRLAAVGALSNHVEAIFLGLWFMGAAVRFAIYIYICAFLLGKLIRFNEFERLLLPLTGLIILLALMPDNYFQGFEARKLLLKIGSGFFFSLPVLLWGIDRFKGRKKK</sequence>
<name>A0ABS2RCW3_9BACI</name>
<dbReference type="Pfam" id="PF03845">
    <property type="entry name" value="Spore_permease"/>
    <property type="match status" value="1"/>
</dbReference>
<feature type="transmembrane region" description="Helical" evidence="8">
    <location>
        <begin position="272"/>
        <end position="296"/>
    </location>
</feature>
<evidence type="ECO:0000256" key="7">
    <source>
        <dbReference type="ARBA" id="ARBA00023136"/>
    </source>
</evidence>
<feature type="transmembrane region" description="Helical" evidence="8">
    <location>
        <begin position="82"/>
        <end position="101"/>
    </location>
</feature>
<feature type="transmembrane region" description="Helical" evidence="8">
    <location>
        <begin position="41"/>
        <end position="61"/>
    </location>
</feature>
<gene>
    <name evidence="9" type="ORF">JOC94_004447</name>
</gene>
<organism evidence="9 10">
    <name type="scientific">Siminovitchia thermophila</name>
    <dbReference type="NCBI Taxonomy" id="1245522"/>
    <lineage>
        <taxon>Bacteria</taxon>
        <taxon>Bacillati</taxon>
        <taxon>Bacillota</taxon>
        <taxon>Bacilli</taxon>
        <taxon>Bacillales</taxon>
        <taxon>Bacillaceae</taxon>
        <taxon>Siminovitchia</taxon>
    </lineage>
</organism>
<evidence type="ECO:0000313" key="9">
    <source>
        <dbReference type="EMBL" id="MBM7717419.1"/>
    </source>
</evidence>
<dbReference type="Proteomes" id="UP000823485">
    <property type="component" value="Unassembled WGS sequence"/>
</dbReference>
<dbReference type="RefSeq" id="WP_205180305.1">
    <property type="nucleotide sequence ID" value="NZ_JAFBFH010000047.1"/>
</dbReference>